<dbReference type="AlphaFoldDB" id="A0A931F4U4"/>
<protein>
    <submittedName>
        <fullName evidence="1">Uncharacterized protein</fullName>
    </submittedName>
</protein>
<sequence>MRPPPSAISAAARPLGVLHEARPMFIGCARRVSASCSAVTNPSTHSRVVVPSRRLPVQVGHDLGTAETLMPAGEQRTEGLREFKNDDLQAFRALKSGLRRHGADASAAERAIALCLLIDLSMVLGEPTDPWLADLHAIELTTDDRRHVESELGHLAGLQEWLP</sequence>
<name>A0A931F4U4_9ACTN</name>
<evidence type="ECO:0000313" key="2">
    <source>
        <dbReference type="Proteomes" id="UP000605361"/>
    </source>
</evidence>
<evidence type="ECO:0000313" key="1">
    <source>
        <dbReference type="EMBL" id="MBF8191466.1"/>
    </source>
</evidence>
<dbReference type="EMBL" id="JADOGI010000162">
    <property type="protein sequence ID" value="MBF8191466.1"/>
    <property type="molecule type" value="Genomic_DNA"/>
</dbReference>
<keyword evidence="2" id="KW-1185">Reference proteome</keyword>
<gene>
    <name evidence="1" type="ORF">ITP53_38385</name>
</gene>
<dbReference type="Proteomes" id="UP000605361">
    <property type="component" value="Unassembled WGS sequence"/>
</dbReference>
<comment type="caution">
    <text evidence="1">The sequence shown here is derived from an EMBL/GenBank/DDBJ whole genome shotgun (WGS) entry which is preliminary data.</text>
</comment>
<proteinExistence type="predicted"/>
<organism evidence="1 2">
    <name type="scientific">Nonomuraea cypriaca</name>
    <dbReference type="NCBI Taxonomy" id="1187855"/>
    <lineage>
        <taxon>Bacteria</taxon>
        <taxon>Bacillati</taxon>
        <taxon>Actinomycetota</taxon>
        <taxon>Actinomycetes</taxon>
        <taxon>Streptosporangiales</taxon>
        <taxon>Streptosporangiaceae</taxon>
        <taxon>Nonomuraea</taxon>
    </lineage>
</organism>
<dbReference type="RefSeq" id="WP_195900375.1">
    <property type="nucleotide sequence ID" value="NZ_JADOGI010000162.1"/>
</dbReference>
<reference evidence="1" key="1">
    <citation type="submission" date="2020-11" db="EMBL/GenBank/DDBJ databases">
        <title>Whole-genome analyses of Nonomuraea sp. K274.</title>
        <authorList>
            <person name="Veyisoglu A."/>
        </authorList>
    </citation>
    <scope>NUCLEOTIDE SEQUENCE</scope>
    <source>
        <strain evidence="1">K274</strain>
    </source>
</reference>
<accession>A0A931F4U4</accession>